<dbReference type="RefSeq" id="WP_090837351.1">
    <property type="nucleotide sequence ID" value="NZ_FORM01000001.1"/>
</dbReference>
<evidence type="ECO:0000313" key="1">
    <source>
        <dbReference type="EMBL" id="SFI65312.1"/>
    </source>
</evidence>
<name>A0A1I3JYI1_9FLAO</name>
<sequence length="173" mass="19612">MKFFNFLLVITLLFSSCKKESEVAVIDDGFTAIDTLLLTKKDIKKITYQDIAIDAKANAVISNWQAYLDVANGIQNLSTPDFTFFNADVDLFNSTIKDLEETIPEAINTQAIKARVLVLKTMLLKFQEIEALKSSTKKEKLLAIRQVFFAQSNLNLQINKKIEKDNQTIVKPF</sequence>
<dbReference type="Proteomes" id="UP000199559">
    <property type="component" value="Unassembled WGS sequence"/>
</dbReference>
<proteinExistence type="predicted"/>
<dbReference type="AlphaFoldDB" id="A0A1I3JYI1"/>
<dbReference type="EMBL" id="FORM01000001">
    <property type="protein sequence ID" value="SFI65312.1"/>
    <property type="molecule type" value="Genomic_DNA"/>
</dbReference>
<accession>A0A1I3JYI1</accession>
<dbReference type="PROSITE" id="PS51257">
    <property type="entry name" value="PROKAR_LIPOPROTEIN"/>
    <property type="match status" value="1"/>
</dbReference>
<dbReference type="STRING" id="1144750.SAMN05443431_101613"/>
<organism evidence="1 2">
    <name type="scientific">Olleya namhaensis</name>
    <dbReference type="NCBI Taxonomy" id="1144750"/>
    <lineage>
        <taxon>Bacteria</taxon>
        <taxon>Pseudomonadati</taxon>
        <taxon>Bacteroidota</taxon>
        <taxon>Flavobacteriia</taxon>
        <taxon>Flavobacteriales</taxon>
        <taxon>Flavobacteriaceae</taxon>
    </lineage>
</organism>
<keyword evidence="2" id="KW-1185">Reference proteome</keyword>
<evidence type="ECO:0000313" key="2">
    <source>
        <dbReference type="Proteomes" id="UP000199559"/>
    </source>
</evidence>
<reference evidence="2" key="1">
    <citation type="submission" date="2016-10" db="EMBL/GenBank/DDBJ databases">
        <authorList>
            <person name="Varghese N."/>
            <person name="Submissions S."/>
        </authorList>
    </citation>
    <scope>NUCLEOTIDE SEQUENCE [LARGE SCALE GENOMIC DNA]</scope>
    <source>
        <strain evidence="2">DSM 28881</strain>
    </source>
</reference>
<protein>
    <submittedName>
        <fullName evidence="1">Uncharacterized protein</fullName>
    </submittedName>
</protein>
<gene>
    <name evidence="1" type="ORF">SAMN05443431_101613</name>
</gene>